<evidence type="ECO:0000256" key="2">
    <source>
        <dbReference type="ARBA" id="ARBA00007656"/>
    </source>
</evidence>
<sequence>MSIQCCFKKIVQEPLFVFLFIGGGLFALYDQVADDFEVVLDDNSQIEVTETQINSLAANFEKMFRRAPNTSEIDNMVDEFIRDEVLYREAIAMELDKGDIAVRRRLLQVIDFISEDLVSLAQPQEHELQALLETYPDRYRQADRYSFSQVFINPTRHGDATEQHAAQVLAQLRADDSQYTQLGDNSMLPHRFSDAQAWEVERQLGERFKSDLMAAESGQWIGPIHSRFGKHLIKIDAIDAGGQPSVDEIRDVLIQDLQFEKTLEARDVYYAALRDQYQVRIERDGQWHDAAPNSVATEVVQ</sequence>
<evidence type="ECO:0000256" key="1">
    <source>
        <dbReference type="ARBA" id="ARBA00000971"/>
    </source>
</evidence>
<dbReference type="Proteomes" id="UP001499988">
    <property type="component" value="Unassembled WGS sequence"/>
</dbReference>
<protein>
    <recommendedName>
        <fullName evidence="3">peptidylprolyl isomerase</fullName>
        <ecNumber evidence="3">5.2.1.8</ecNumber>
    </recommendedName>
</protein>
<dbReference type="PANTHER" id="PTHR47245">
    <property type="entry name" value="PEPTIDYLPROLYL ISOMERASE"/>
    <property type="match status" value="1"/>
</dbReference>
<keyword evidence="4 5" id="KW-0697">Rotamase</keyword>
<dbReference type="EC" id="5.2.1.8" evidence="3"/>
<dbReference type="PANTHER" id="PTHR47245:SF2">
    <property type="entry name" value="PEPTIDYL-PROLYL CIS-TRANS ISOMERASE HP_0175-RELATED"/>
    <property type="match status" value="1"/>
</dbReference>
<dbReference type="PROSITE" id="PS50198">
    <property type="entry name" value="PPIC_PPIASE_2"/>
    <property type="match status" value="1"/>
</dbReference>
<evidence type="ECO:0000256" key="3">
    <source>
        <dbReference type="ARBA" id="ARBA00013194"/>
    </source>
</evidence>
<comment type="similarity">
    <text evidence="2">Belongs to the PpiC/parvulin rotamase family.</text>
</comment>
<evidence type="ECO:0000256" key="4">
    <source>
        <dbReference type="ARBA" id="ARBA00023110"/>
    </source>
</evidence>
<accession>A0ABP9F5W3</accession>
<comment type="caution">
    <text evidence="7">The sequence shown here is derived from an EMBL/GenBank/DDBJ whole genome shotgun (WGS) entry which is preliminary data.</text>
</comment>
<organism evidence="7 8">
    <name type="scientific">Ferrimonas pelagia</name>
    <dbReference type="NCBI Taxonomy" id="1177826"/>
    <lineage>
        <taxon>Bacteria</taxon>
        <taxon>Pseudomonadati</taxon>
        <taxon>Pseudomonadota</taxon>
        <taxon>Gammaproteobacteria</taxon>
        <taxon>Alteromonadales</taxon>
        <taxon>Ferrimonadaceae</taxon>
        <taxon>Ferrimonas</taxon>
    </lineage>
</organism>
<dbReference type="Pfam" id="PF13145">
    <property type="entry name" value="Rotamase_2"/>
    <property type="match status" value="1"/>
</dbReference>
<evidence type="ECO:0000313" key="7">
    <source>
        <dbReference type="EMBL" id="GAA4893669.1"/>
    </source>
</evidence>
<dbReference type="InterPro" id="IPR000297">
    <property type="entry name" value="PPIase_PpiC"/>
</dbReference>
<keyword evidence="8" id="KW-1185">Reference proteome</keyword>
<dbReference type="InterPro" id="IPR046357">
    <property type="entry name" value="PPIase_dom_sf"/>
</dbReference>
<dbReference type="EMBL" id="BAABJZ010000091">
    <property type="protein sequence ID" value="GAA4893669.1"/>
    <property type="molecule type" value="Genomic_DNA"/>
</dbReference>
<reference evidence="8" key="1">
    <citation type="journal article" date="2019" name="Int. J. Syst. Evol. Microbiol.">
        <title>The Global Catalogue of Microorganisms (GCM) 10K type strain sequencing project: providing services to taxonomists for standard genome sequencing and annotation.</title>
        <authorList>
            <consortium name="The Broad Institute Genomics Platform"/>
            <consortium name="The Broad Institute Genome Sequencing Center for Infectious Disease"/>
            <person name="Wu L."/>
            <person name="Ma J."/>
        </authorList>
    </citation>
    <scope>NUCLEOTIDE SEQUENCE [LARGE SCALE GENOMIC DNA]</scope>
    <source>
        <strain evidence="8">JCM 18401</strain>
    </source>
</reference>
<evidence type="ECO:0000259" key="6">
    <source>
        <dbReference type="PROSITE" id="PS50198"/>
    </source>
</evidence>
<dbReference type="Gene3D" id="3.10.50.40">
    <property type="match status" value="1"/>
</dbReference>
<dbReference type="RefSeq" id="WP_345336101.1">
    <property type="nucleotide sequence ID" value="NZ_BAABJZ010000091.1"/>
</dbReference>
<name>A0ABP9F5W3_9GAMM</name>
<proteinExistence type="inferred from homology"/>
<evidence type="ECO:0000256" key="5">
    <source>
        <dbReference type="PROSITE-ProRule" id="PRU00278"/>
    </source>
</evidence>
<feature type="domain" description="PpiC" evidence="6">
    <location>
        <begin position="123"/>
        <end position="237"/>
    </location>
</feature>
<dbReference type="SUPFAM" id="SSF54534">
    <property type="entry name" value="FKBP-like"/>
    <property type="match status" value="1"/>
</dbReference>
<comment type="catalytic activity">
    <reaction evidence="1">
        <text>[protein]-peptidylproline (omega=180) = [protein]-peptidylproline (omega=0)</text>
        <dbReference type="Rhea" id="RHEA:16237"/>
        <dbReference type="Rhea" id="RHEA-COMP:10747"/>
        <dbReference type="Rhea" id="RHEA-COMP:10748"/>
        <dbReference type="ChEBI" id="CHEBI:83833"/>
        <dbReference type="ChEBI" id="CHEBI:83834"/>
        <dbReference type="EC" id="5.2.1.8"/>
    </reaction>
</comment>
<dbReference type="InterPro" id="IPR050245">
    <property type="entry name" value="PrsA_foldase"/>
</dbReference>
<evidence type="ECO:0000313" key="8">
    <source>
        <dbReference type="Proteomes" id="UP001499988"/>
    </source>
</evidence>
<keyword evidence="5" id="KW-0413">Isomerase</keyword>
<gene>
    <name evidence="7" type="ORF">GCM10023333_28550</name>
</gene>